<proteinExistence type="predicted"/>
<organism evidence="1 2">
    <name type="scientific">Candidatus Blautia merdigallinarum</name>
    <dbReference type="NCBI Taxonomy" id="2838495"/>
    <lineage>
        <taxon>Bacteria</taxon>
        <taxon>Bacillati</taxon>
        <taxon>Bacillota</taxon>
        <taxon>Clostridia</taxon>
        <taxon>Lachnospirales</taxon>
        <taxon>Lachnospiraceae</taxon>
        <taxon>Blautia</taxon>
    </lineage>
</organism>
<dbReference type="AlphaFoldDB" id="A0A9D2N8U7"/>
<reference evidence="1" key="1">
    <citation type="journal article" date="2021" name="PeerJ">
        <title>Extensive microbial diversity within the chicken gut microbiome revealed by metagenomics and culture.</title>
        <authorList>
            <person name="Gilroy R."/>
            <person name="Ravi A."/>
            <person name="Getino M."/>
            <person name="Pursley I."/>
            <person name="Horton D.L."/>
            <person name="Alikhan N.F."/>
            <person name="Baker D."/>
            <person name="Gharbi K."/>
            <person name="Hall N."/>
            <person name="Watson M."/>
            <person name="Adriaenssens E.M."/>
            <person name="Foster-Nyarko E."/>
            <person name="Jarju S."/>
            <person name="Secka A."/>
            <person name="Antonio M."/>
            <person name="Oren A."/>
            <person name="Chaudhuri R.R."/>
            <person name="La Ragione R."/>
            <person name="Hildebrand F."/>
            <person name="Pallen M.J."/>
        </authorList>
    </citation>
    <scope>NUCLEOTIDE SEQUENCE</scope>
    <source>
        <strain evidence="1">ChiSxjej6B18-287</strain>
    </source>
</reference>
<reference evidence="1" key="2">
    <citation type="submission" date="2021-04" db="EMBL/GenBank/DDBJ databases">
        <authorList>
            <person name="Gilroy R."/>
        </authorList>
    </citation>
    <scope>NUCLEOTIDE SEQUENCE</scope>
    <source>
        <strain evidence="1">ChiSxjej6B18-287</strain>
    </source>
</reference>
<dbReference type="Proteomes" id="UP000823893">
    <property type="component" value="Unassembled WGS sequence"/>
</dbReference>
<evidence type="ECO:0000313" key="2">
    <source>
        <dbReference type="Proteomes" id="UP000823893"/>
    </source>
</evidence>
<gene>
    <name evidence="1" type="ORF">H9935_13390</name>
</gene>
<comment type="caution">
    <text evidence="1">The sequence shown here is derived from an EMBL/GenBank/DDBJ whole genome shotgun (WGS) entry which is preliminary data.</text>
</comment>
<sequence length="146" mass="17570">MKKELSTFELQLCDIQGRLFELALKNNIQYPDFAEKYMNSETAKFMDYPYDRMQWAGEEYILENLMDEVNLENCPGENYDREEVYWMGYVYRYWHFYTGENSKQIYAQADAPLMRSCYLGFHTMDVAMAVEDLKEIYKQKQEIKSS</sequence>
<protein>
    <submittedName>
        <fullName evidence="1">Uncharacterized protein</fullName>
    </submittedName>
</protein>
<evidence type="ECO:0000313" key="1">
    <source>
        <dbReference type="EMBL" id="HJC11769.1"/>
    </source>
</evidence>
<dbReference type="EMBL" id="DWWV01000183">
    <property type="protein sequence ID" value="HJC11769.1"/>
    <property type="molecule type" value="Genomic_DNA"/>
</dbReference>
<accession>A0A9D2N8U7</accession>
<name>A0A9D2N8U7_9FIRM</name>